<dbReference type="SMART" id="SM00195">
    <property type="entry name" value="DSPc"/>
    <property type="match status" value="1"/>
</dbReference>
<keyword evidence="4" id="KW-0904">Protein phosphatase</keyword>
<name>A0ABP0DTK3_9PEZI</name>
<dbReference type="PROSITE" id="PS50056">
    <property type="entry name" value="TYR_PHOSPHATASE_2"/>
    <property type="match status" value="1"/>
</dbReference>
<dbReference type="PROSITE" id="PS00383">
    <property type="entry name" value="TYR_PHOSPHATASE_1"/>
    <property type="match status" value="1"/>
</dbReference>
<feature type="region of interest" description="Disordered" evidence="5">
    <location>
        <begin position="209"/>
        <end position="245"/>
    </location>
</feature>
<gene>
    <name evidence="8" type="primary">CPP1</name>
    <name evidence="8" type="ORF">SEPCBS57363_004716</name>
</gene>
<sequence length="761" mass="83347">MKGLSIQPPFALPTRSTTAEVSEPVSLSFIKPQIPAMKRKPSHLSLRTTTHELIKSTTIEVPQSPSLLTQPILQRRALKHSTSSPHILSSLKSSTFGPQGGMTFPTVLERNKSGLSEFLRPSKPAGPLGLNIAIVEEESPIRAQMANSAIYDVEPYHENENNEDQKSPCYPDGPIAIYDDNVYLYLEPTAEEASRFDVVINVAREVPNPFDRSVAKPPARNSLPSTQQHSRWQPTPLQSRQPQEARMAVPNLAPILEPESEHQMRIEAQQTTFGTEPMVVDPAIPVVIEPLSDTTTTISNSSSRLKRKALSLSISLTLPTTTEASKEDDTPTTPKAILSLKEPEYIHIPWDHNTDIGSDLMVLCETIDKRRKEGKKILIHCQQGASRSASLIIAYGMFQNPHLTVNDSYYAAQAKSKWISPNMRLMYCLQDFQKEVNKRRALSNSWSRPGRSSTKHRAAFSVDAIEISRQTPLSAPLPASNVGSKEFMSSPRPERSPLRLRGKLTPSNRESIPPGPSSAPSSFSWTEKDGEKDAKRCGRFDFGFKSTTLLPHFTALDSCGSGLALSDAGLRGGLVEPPPSPGFAAHRSSQLADKSGSNLSSPGLPPLHFGFLPTGFSSSNVLDSILAERASTTHGVSTEAPAHTPKTSFFALPSTSFHEVPVAEKRLTGRPAYVDDGLLMSPRAETMTNNPLHAQFADISSNMCFVEVPPTPSESDLFSPRECVFPSHTFFPPGRPKQVDDPRSPPTKGETPIVRSIDDLI</sequence>
<evidence type="ECO:0000256" key="2">
    <source>
        <dbReference type="ARBA" id="ARBA00013064"/>
    </source>
</evidence>
<evidence type="ECO:0000259" key="7">
    <source>
        <dbReference type="PROSITE" id="PS50056"/>
    </source>
</evidence>
<feature type="compositionally biased region" description="Polar residues" evidence="5">
    <location>
        <begin position="222"/>
        <end position="242"/>
    </location>
</feature>
<feature type="region of interest" description="Disordered" evidence="5">
    <location>
        <begin position="474"/>
        <end position="530"/>
    </location>
</feature>
<feature type="domain" description="Tyrosine-protein phosphatase" evidence="6">
    <location>
        <begin position="276"/>
        <end position="438"/>
    </location>
</feature>
<evidence type="ECO:0000313" key="9">
    <source>
        <dbReference type="Proteomes" id="UP001642501"/>
    </source>
</evidence>
<dbReference type="PANTHER" id="PTHR10159:SF519">
    <property type="entry name" value="DUAL SPECIFICITY PROTEIN PHOSPHATASE MPK3"/>
    <property type="match status" value="1"/>
</dbReference>
<dbReference type="PROSITE" id="PS50054">
    <property type="entry name" value="TYR_PHOSPHATASE_DUAL"/>
    <property type="match status" value="1"/>
</dbReference>
<dbReference type="Proteomes" id="UP001642501">
    <property type="component" value="Unassembled WGS sequence"/>
</dbReference>
<proteinExistence type="inferred from homology"/>
<dbReference type="EMBL" id="CAWUOM010000091">
    <property type="protein sequence ID" value="CAK7271620.1"/>
    <property type="molecule type" value="Genomic_DNA"/>
</dbReference>
<evidence type="ECO:0000256" key="1">
    <source>
        <dbReference type="ARBA" id="ARBA00008601"/>
    </source>
</evidence>
<dbReference type="Gene3D" id="3.90.190.10">
    <property type="entry name" value="Protein tyrosine phosphatase superfamily"/>
    <property type="match status" value="2"/>
</dbReference>
<organism evidence="8 9">
    <name type="scientific">Sporothrix epigloea</name>
    <dbReference type="NCBI Taxonomy" id="1892477"/>
    <lineage>
        <taxon>Eukaryota</taxon>
        <taxon>Fungi</taxon>
        <taxon>Dikarya</taxon>
        <taxon>Ascomycota</taxon>
        <taxon>Pezizomycotina</taxon>
        <taxon>Sordariomycetes</taxon>
        <taxon>Sordariomycetidae</taxon>
        <taxon>Ophiostomatales</taxon>
        <taxon>Ophiostomataceae</taxon>
        <taxon>Sporothrix</taxon>
    </lineage>
</organism>
<evidence type="ECO:0000313" key="8">
    <source>
        <dbReference type="EMBL" id="CAK7271620.1"/>
    </source>
</evidence>
<dbReference type="Pfam" id="PF00782">
    <property type="entry name" value="DSPc"/>
    <property type="match status" value="1"/>
</dbReference>
<feature type="domain" description="Tyrosine specific protein phosphatases" evidence="7">
    <location>
        <begin position="358"/>
        <end position="409"/>
    </location>
</feature>
<dbReference type="InterPro" id="IPR029021">
    <property type="entry name" value="Prot-tyrosine_phosphatase-like"/>
</dbReference>
<comment type="caution">
    <text evidence="8">The sequence shown here is derived from an EMBL/GenBank/DDBJ whole genome shotgun (WGS) entry which is preliminary data.</text>
</comment>
<dbReference type="InterPro" id="IPR000387">
    <property type="entry name" value="Tyr_Pase_dom"/>
</dbReference>
<reference evidence="8 9" key="1">
    <citation type="submission" date="2024-01" db="EMBL/GenBank/DDBJ databases">
        <authorList>
            <person name="Allen C."/>
            <person name="Tagirdzhanova G."/>
        </authorList>
    </citation>
    <scope>NUCLEOTIDE SEQUENCE [LARGE SCALE GENOMIC DNA]</scope>
    <source>
        <strain evidence="8 9">CBS 573.63</strain>
    </source>
</reference>
<keyword evidence="9" id="KW-1185">Reference proteome</keyword>
<dbReference type="PANTHER" id="PTHR10159">
    <property type="entry name" value="DUAL SPECIFICITY PROTEIN PHOSPHATASE"/>
    <property type="match status" value="1"/>
</dbReference>
<evidence type="ECO:0000256" key="5">
    <source>
        <dbReference type="SAM" id="MobiDB-lite"/>
    </source>
</evidence>
<evidence type="ECO:0000256" key="4">
    <source>
        <dbReference type="ARBA" id="ARBA00022912"/>
    </source>
</evidence>
<comment type="similarity">
    <text evidence="1">Belongs to the protein-tyrosine phosphatase family. Non-receptor class dual specificity subfamily.</text>
</comment>
<dbReference type="EC" id="3.1.3.48" evidence="2"/>
<keyword evidence="3 8" id="KW-0378">Hydrolase</keyword>
<feature type="region of interest" description="Disordered" evidence="5">
    <location>
        <begin position="577"/>
        <end position="599"/>
    </location>
</feature>
<evidence type="ECO:0000259" key="6">
    <source>
        <dbReference type="PROSITE" id="PS50054"/>
    </source>
</evidence>
<dbReference type="SUPFAM" id="SSF52799">
    <property type="entry name" value="(Phosphotyrosine protein) phosphatases II"/>
    <property type="match status" value="1"/>
</dbReference>
<dbReference type="GO" id="GO:0004725">
    <property type="term" value="F:protein tyrosine phosphatase activity"/>
    <property type="evidence" value="ECO:0007669"/>
    <property type="project" value="UniProtKB-EC"/>
</dbReference>
<evidence type="ECO:0000256" key="3">
    <source>
        <dbReference type="ARBA" id="ARBA00022801"/>
    </source>
</evidence>
<accession>A0ABP0DTK3</accession>
<dbReference type="CDD" id="cd14521">
    <property type="entry name" value="DSP_fungal_SDP1-like"/>
    <property type="match status" value="1"/>
</dbReference>
<protein>
    <recommendedName>
        <fullName evidence="2">protein-tyrosine-phosphatase</fullName>
        <ecNumber evidence="2">3.1.3.48</ecNumber>
    </recommendedName>
</protein>
<dbReference type="InterPro" id="IPR016130">
    <property type="entry name" value="Tyr_Pase_AS"/>
</dbReference>
<feature type="region of interest" description="Disordered" evidence="5">
    <location>
        <begin position="729"/>
        <end position="761"/>
    </location>
</feature>
<dbReference type="InterPro" id="IPR020422">
    <property type="entry name" value="TYR_PHOSPHATASE_DUAL_dom"/>
</dbReference>
<dbReference type="InterPro" id="IPR000340">
    <property type="entry name" value="Dual-sp_phosphatase_cat-dom"/>
</dbReference>